<dbReference type="InterPro" id="IPR001789">
    <property type="entry name" value="Sig_transdc_resp-reg_receiver"/>
</dbReference>
<keyword evidence="8" id="KW-0812">Transmembrane</keyword>
<dbReference type="SMART" id="SM00091">
    <property type="entry name" value="PAS"/>
    <property type="match status" value="2"/>
</dbReference>
<feature type="modified residue" description="4-aspartylphosphate" evidence="14">
    <location>
        <position position="766"/>
    </location>
</feature>
<dbReference type="CDD" id="cd00082">
    <property type="entry name" value="HisKA"/>
    <property type="match status" value="1"/>
</dbReference>
<dbReference type="SMART" id="SM00086">
    <property type="entry name" value="PAC"/>
    <property type="match status" value="2"/>
</dbReference>
<keyword evidence="5" id="KW-0997">Cell inner membrane</keyword>
<dbReference type="SMART" id="SM00388">
    <property type="entry name" value="HisKA"/>
    <property type="match status" value="1"/>
</dbReference>
<name>B9XKH9_PEDPL</name>
<dbReference type="EC" id="2.7.13.3" evidence="3"/>
<keyword evidence="12" id="KW-1133">Transmembrane helix</keyword>
<keyword evidence="10" id="KW-0547">Nucleotide-binding</keyword>
<dbReference type="PROSITE" id="PS50109">
    <property type="entry name" value="HIS_KIN"/>
    <property type="match status" value="1"/>
</dbReference>
<keyword evidence="20" id="KW-1185">Reference proteome</keyword>
<dbReference type="Pfam" id="PF00072">
    <property type="entry name" value="Response_reg"/>
    <property type="match status" value="1"/>
</dbReference>
<dbReference type="PROSITE" id="PS50110">
    <property type="entry name" value="RESPONSE_REGULATORY"/>
    <property type="match status" value="1"/>
</dbReference>
<dbReference type="InterPro" id="IPR000014">
    <property type="entry name" value="PAS"/>
</dbReference>
<dbReference type="InterPro" id="IPR036890">
    <property type="entry name" value="HATPase_C_sf"/>
</dbReference>
<protein>
    <recommendedName>
        <fullName evidence="3">histidine kinase</fullName>
        <ecNumber evidence="3">2.7.13.3</ecNumber>
    </recommendedName>
</protein>
<evidence type="ECO:0000256" key="10">
    <source>
        <dbReference type="ARBA" id="ARBA00022741"/>
    </source>
</evidence>
<dbReference type="Gene3D" id="1.10.287.130">
    <property type="match status" value="1"/>
</dbReference>
<dbReference type="PANTHER" id="PTHR43304">
    <property type="entry name" value="PHYTOCHROME-LIKE PROTEIN CPH1"/>
    <property type="match status" value="1"/>
</dbReference>
<dbReference type="InterPro" id="IPR029016">
    <property type="entry name" value="GAF-like_dom_sf"/>
</dbReference>
<dbReference type="Gene3D" id="3.40.50.2300">
    <property type="match status" value="1"/>
</dbReference>
<keyword evidence="9" id="KW-0677">Repeat</keyword>
<dbReference type="GO" id="GO:0000166">
    <property type="term" value="F:nucleotide binding"/>
    <property type="evidence" value="ECO:0007669"/>
    <property type="project" value="UniProtKB-KW"/>
</dbReference>
<dbReference type="CDD" id="cd00130">
    <property type="entry name" value="PAS"/>
    <property type="match status" value="2"/>
</dbReference>
<keyword evidence="11 19" id="KW-0418">Kinase</keyword>
<comment type="subcellular location">
    <subcellularLocation>
        <location evidence="2">Cell inner membrane</location>
        <topology evidence="2">Multi-pass membrane protein</topology>
    </subcellularLocation>
</comment>
<accession>B9XKH9</accession>
<evidence type="ECO:0000259" key="15">
    <source>
        <dbReference type="PROSITE" id="PS50109"/>
    </source>
</evidence>
<dbReference type="STRING" id="320771.Cflav_PD2638"/>
<dbReference type="InterPro" id="IPR003661">
    <property type="entry name" value="HisK_dim/P_dom"/>
</dbReference>
<dbReference type="AlphaFoldDB" id="B9XKH9"/>
<dbReference type="FunFam" id="2.10.70.100:FF:000001">
    <property type="entry name" value="Sensory transduction histidine kinase"/>
    <property type="match status" value="1"/>
</dbReference>
<dbReference type="GO" id="GO:0005886">
    <property type="term" value="C:plasma membrane"/>
    <property type="evidence" value="ECO:0007669"/>
    <property type="project" value="UniProtKB-SubCell"/>
</dbReference>
<dbReference type="PROSITE" id="PS50113">
    <property type="entry name" value="PAC"/>
    <property type="match status" value="2"/>
</dbReference>
<keyword evidence="4" id="KW-1003">Cell membrane</keyword>
<dbReference type="SMART" id="SM00065">
    <property type="entry name" value="GAF"/>
    <property type="match status" value="1"/>
</dbReference>
<evidence type="ECO:0000256" key="5">
    <source>
        <dbReference type="ARBA" id="ARBA00022519"/>
    </source>
</evidence>
<evidence type="ECO:0000256" key="2">
    <source>
        <dbReference type="ARBA" id="ARBA00004429"/>
    </source>
</evidence>
<feature type="domain" description="Histidine kinase" evidence="15">
    <location>
        <begin position="472"/>
        <end position="694"/>
    </location>
</feature>
<dbReference type="PRINTS" id="PR00344">
    <property type="entry name" value="BCTRLSENSOR"/>
</dbReference>
<dbReference type="Pfam" id="PF13185">
    <property type="entry name" value="GAF_2"/>
    <property type="match status" value="1"/>
</dbReference>
<dbReference type="InterPro" id="IPR036097">
    <property type="entry name" value="HisK_dim/P_sf"/>
</dbReference>
<dbReference type="RefSeq" id="WP_007416322.1">
    <property type="nucleotide sequence ID" value="NZ_ABOX02000025.1"/>
</dbReference>
<comment type="catalytic activity">
    <reaction evidence="1">
        <text>ATP + protein L-histidine = ADP + protein N-phospho-L-histidine.</text>
        <dbReference type="EC" id="2.7.13.3"/>
    </reaction>
</comment>
<feature type="domain" description="PAC" evidence="18">
    <location>
        <begin position="407"/>
        <end position="459"/>
    </location>
</feature>
<dbReference type="InterPro" id="IPR011006">
    <property type="entry name" value="CheY-like_superfamily"/>
</dbReference>
<dbReference type="PROSITE" id="PS50112">
    <property type="entry name" value="PAS"/>
    <property type="match status" value="1"/>
</dbReference>
<dbReference type="Pfam" id="PF00512">
    <property type="entry name" value="HisKA"/>
    <property type="match status" value="1"/>
</dbReference>
<evidence type="ECO:0000256" key="4">
    <source>
        <dbReference type="ARBA" id="ARBA00022475"/>
    </source>
</evidence>
<reference evidence="19 20" key="1">
    <citation type="journal article" date="2011" name="J. Bacteriol.">
        <title>Genome sequence of 'Pedosphaera parvula' Ellin514, an aerobic Verrucomicrobial isolate from pasture soil.</title>
        <authorList>
            <person name="Kant R."/>
            <person name="van Passel M.W."/>
            <person name="Sangwan P."/>
            <person name="Palva A."/>
            <person name="Lucas S."/>
            <person name="Copeland A."/>
            <person name="Lapidus A."/>
            <person name="Glavina Del Rio T."/>
            <person name="Dalin E."/>
            <person name="Tice H."/>
            <person name="Bruce D."/>
            <person name="Goodwin L."/>
            <person name="Pitluck S."/>
            <person name="Chertkov O."/>
            <person name="Larimer F.W."/>
            <person name="Land M.L."/>
            <person name="Hauser L."/>
            <person name="Brettin T.S."/>
            <person name="Detter J.C."/>
            <person name="Han S."/>
            <person name="de Vos W.M."/>
            <person name="Janssen P.H."/>
            <person name="Smidt H."/>
        </authorList>
    </citation>
    <scope>NUCLEOTIDE SEQUENCE [LARGE SCALE GENOMIC DNA]</scope>
    <source>
        <strain evidence="19 20">Ellin514</strain>
    </source>
</reference>
<feature type="domain" description="PAC" evidence="18">
    <location>
        <begin position="279"/>
        <end position="331"/>
    </location>
</feature>
<evidence type="ECO:0000256" key="13">
    <source>
        <dbReference type="ARBA" id="ARBA00023136"/>
    </source>
</evidence>
<dbReference type="InterPro" id="IPR001610">
    <property type="entry name" value="PAC"/>
</dbReference>
<dbReference type="SUPFAM" id="SSF55874">
    <property type="entry name" value="ATPase domain of HSP90 chaperone/DNA topoisomerase II/histidine kinase"/>
    <property type="match status" value="1"/>
</dbReference>
<evidence type="ECO:0000256" key="11">
    <source>
        <dbReference type="ARBA" id="ARBA00022777"/>
    </source>
</evidence>
<dbReference type="InterPro" id="IPR035965">
    <property type="entry name" value="PAS-like_dom_sf"/>
</dbReference>
<feature type="domain" description="PAS" evidence="17">
    <location>
        <begin position="332"/>
        <end position="405"/>
    </location>
</feature>
<evidence type="ECO:0000256" key="6">
    <source>
        <dbReference type="ARBA" id="ARBA00022553"/>
    </source>
</evidence>
<evidence type="ECO:0000259" key="18">
    <source>
        <dbReference type="PROSITE" id="PS50113"/>
    </source>
</evidence>
<evidence type="ECO:0000256" key="8">
    <source>
        <dbReference type="ARBA" id="ARBA00022692"/>
    </source>
</evidence>
<keyword evidence="6 14" id="KW-0597">Phosphoprotein</keyword>
<dbReference type="CDD" id="cd00156">
    <property type="entry name" value="REC"/>
    <property type="match status" value="1"/>
</dbReference>
<dbReference type="SMART" id="SM00448">
    <property type="entry name" value="REC"/>
    <property type="match status" value="1"/>
</dbReference>
<dbReference type="Gene3D" id="2.10.70.100">
    <property type="match status" value="1"/>
</dbReference>
<dbReference type="Proteomes" id="UP000003688">
    <property type="component" value="Unassembled WGS sequence"/>
</dbReference>
<dbReference type="Pfam" id="PF02518">
    <property type="entry name" value="HATPase_c"/>
    <property type="match status" value="1"/>
</dbReference>
<gene>
    <name evidence="19" type="ORF">Cflav_PD2638</name>
</gene>
<dbReference type="Gene3D" id="3.30.565.10">
    <property type="entry name" value="Histidine kinase-like ATPase, C-terminal domain"/>
    <property type="match status" value="1"/>
</dbReference>
<dbReference type="InterPro" id="IPR004358">
    <property type="entry name" value="Sig_transdc_His_kin-like_C"/>
</dbReference>
<dbReference type="SUPFAM" id="SSF47384">
    <property type="entry name" value="Homodimeric domain of signal transducing histidine kinase"/>
    <property type="match status" value="1"/>
</dbReference>
<dbReference type="InterPro" id="IPR000700">
    <property type="entry name" value="PAS-assoc_C"/>
</dbReference>
<keyword evidence="13" id="KW-0472">Membrane</keyword>
<feature type="domain" description="Response regulatory" evidence="16">
    <location>
        <begin position="715"/>
        <end position="831"/>
    </location>
</feature>
<dbReference type="InterPro" id="IPR013655">
    <property type="entry name" value="PAS_fold_3"/>
</dbReference>
<dbReference type="InterPro" id="IPR003018">
    <property type="entry name" value="GAF"/>
</dbReference>
<evidence type="ECO:0000313" key="20">
    <source>
        <dbReference type="Proteomes" id="UP000003688"/>
    </source>
</evidence>
<dbReference type="SUPFAM" id="SSF52172">
    <property type="entry name" value="CheY-like"/>
    <property type="match status" value="1"/>
</dbReference>
<dbReference type="Gene3D" id="3.30.450.40">
    <property type="match status" value="1"/>
</dbReference>
<evidence type="ECO:0000256" key="1">
    <source>
        <dbReference type="ARBA" id="ARBA00000085"/>
    </source>
</evidence>
<evidence type="ECO:0000256" key="7">
    <source>
        <dbReference type="ARBA" id="ARBA00022679"/>
    </source>
</evidence>
<dbReference type="EMBL" id="ABOX02000025">
    <property type="protein sequence ID" value="EEF59649.1"/>
    <property type="molecule type" value="Genomic_DNA"/>
</dbReference>
<dbReference type="OrthoDB" id="9784397at2"/>
<keyword evidence="7" id="KW-0808">Transferase</keyword>
<dbReference type="NCBIfam" id="TIGR00229">
    <property type="entry name" value="sensory_box"/>
    <property type="match status" value="2"/>
</dbReference>
<dbReference type="SUPFAM" id="SSF55781">
    <property type="entry name" value="GAF domain-like"/>
    <property type="match status" value="1"/>
</dbReference>
<proteinExistence type="predicted"/>
<evidence type="ECO:0000259" key="17">
    <source>
        <dbReference type="PROSITE" id="PS50112"/>
    </source>
</evidence>
<dbReference type="SMART" id="SM00387">
    <property type="entry name" value="HATPase_c"/>
    <property type="match status" value="1"/>
</dbReference>
<evidence type="ECO:0000256" key="14">
    <source>
        <dbReference type="PROSITE-ProRule" id="PRU00169"/>
    </source>
</evidence>
<organism evidence="19 20">
    <name type="scientific">Pedosphaera parvula (strain Ellin514)</name>
    <dbReference type="NCBI Taxonomy" id="320771"/>
    <lineage>
        <taxon>Bacteria</taxon>
        <taxon>Pseudomonadati</taxon>
        <taxon>Verrucomicrobiota</taxon>
        <taxon>Pedosphaerae</taxon>
        <taxon>Pedosphaerales</taxon>
        <taxon>Pedosphaeraceae</taxon>
        <taxon>Pedosphaera</taxon>
    </lineage>
</organism>
<dbReference type="PANTHER" id="PTHR43304:SF1">
    <property type="entry name" value="PAC DOMAIN-CONTAINING PROTEIN"/>
    <property type="match status" value="1"/>
</dbReference>
<dbReference type="Gene3D" id="3.30.450.20">
    <property type="entry name" value="PAS domain"/>
    <property type="match status" value="2"/>
</dbReference>
<evidence type="ECO:0000256" key="9">
    <source>
        <dbReference type="ARBA" id="ARBA00022737"/>
    </source>
</evidence>
<dbReference type="InterPro" id="IPR005467">
    <property type="entry name" value="His_kinase_dom"/>
</dbReference>
<evidence type="ECO:0000256" key="12">
    <source>
        <dbReference type="ARBA" id="ARBA00022989"/>
    </source>
</evidence>
<evidence type="ECO:0000313" key="19">
    <source>
        <dbReference type="EMBL" id="EEF59649.1"/>
    </source>
</evidence>
<evidence type="ECO:0000256" key="3">
    <source>
        <dbReference type="ARBA" id="ARBA00012438"/>
    </source>
</evidence>
<dbReference type="InterPro" id="IPR003594">
    <property type="entry name" value="HATPase_dom"/>
</dbReference>
<dbReference type="SUPFAM" id="SSF55785">
    <property type="entry name" value="PYP-like sensor domain (PAS domain)"/>
    <property type="match status" value="2"/>
</dbReference>
<dbReference type="InterPro" id="IPR052162">
    <property type="entry name" value="Sensor_kinase/Photoreceptor"/>
</dbReference>
<dbReference type="GO" id="GO:0000155">
    <property type="term" value="F:phosphorelay sensor kinase activity"/>
    <property type="evidence" value="ECO:0007669"/>
    <property type="project" value="InterPro"/>
</dbReference>
<comment type="caution">
    <text evidence="19">The sequence shown here is derived from an EMBL/GenBank/DDBJ whole genome shotgun (WGS) entry which is preliminary data.</text>
</comment>
<dbReference type="Pfam" id="PF08447">
    <property type="entry name" value="PAS_3"/>
    <property type="match status" value="2"/>
</dbReference>
<evidence type="ECO:0000259" key="16">
    <source>
        <dbReference type="PROSITE" id="PS50110"/>
    </source>
</evidence>
<sequence>MNLLSLESSDHKQWEKELQRVNRALRLVCETNKTLAQSSDVGTWLDRVCRTAVEVGGYRMAWVGFAEQNERRSVRPVACAGFESGYLESANITWADEPRGRGPVGTSIRTGEFCVTRNIPEDPAFHPWREQAVLRGYNSSIALPLRNNGRVFGTLSMYAEEVDAFESKEVEILKQLAEDLAFGLTVVLRTRAERRSAMEALEESQRKLEQAQRIAHVGHWERDLKTGLITCSDEIYRILGLEPQPGKLYRSEFLKLVHPEDRDRLVAEVDEATRLSQHFDVEYRIIRPDGGVRFLHSQGSVMRGDTKKSDRVFGIAQDITQRKRAIEALMESEQRFRQVTESIDEVFWLTNLDRNETIYISPAYERIWGRTCESLYKSPQSWLEAVHPEDQARVKEAFQKFQKTGSFEQEFRILRPDGVQRWIHDRGFPVRDKQGNLYRLAGVAEDITERKELEKQFLRAQRMESIGTLAGGIAHDLNNMLAPILMTCELMKMELPGEENQQLIAMIEGNAKRGSELVKQVLSFARGVEGCYLSLQPRHLIREIASIIGETFPKSIRIQTRIAENLWPLSGDPTQLHQVMLNLSLNARDAMPSGGDLTITAENIEIDAANRPMNLQAKPGSYVVIKVTDTGTGIAPEMREKIFDPFFTTKEVGEGTGLGLSTALGIVKSHSGFINVYSEPGKGSTFEVWLPAKVARDLAASGIEEARMPHGRGELLLVIDDEASVRTITKQTLEAYGYNVLTAADGADAVAVFAQHKDEIKLALTDMIMPVMDGSVLIPVLKKINPAVEIIAVSGLSTSEHRARAMATGAKHFLPKPYTAETLLNTLDEMLHTGAKTREDVPVEVD</sequence>